<dbReference type="PIRSF" id="PIRSF002496">
    <property type="entry name" value="Chordin"/>
    <property type="match status" value="1"/>
</dbReference>
<dbReference type="Pfam" id="PF00093">
    <property type="entry name" value="VWC"/>
    <property type="match status" value="3"/>
</dbReference>
<feature type="domain" description="CHRD" evidence="11">
    <location>
        <begin position="184"/>
        <end position="315"/>
    </location>
</feature>
<evidence type="ECO:0000256" key="2">
    <source>
        <dbReference type="ARBA" id="ARBA00007156"/>
    </source>
</evidence>
<dbReference type="InterPro" id="IPR016353">
    <property type="entry name" value="Chordin"/>
</dbReference>
<dbReference type="InterPro" id="IPR001007">
    <property type="entry name" value="VWF_dom"/>
</dbReference>
<dbReference type="Gene3D" id="6.20.200.20">
    <property type="match status" value="3"/>
</dbReference>
<dbReference type="PROSITE" id="PS50184">
    <property type="entry name" value="VWFC_2"/>
    <property type="match status" value="3"/>
</dbReference>
<reference evidence="12 13" key="1">
    <citation type="submission" date="2024-08" db="EMBL/GenBank/DDBJ databases">
        <authorList>
            <person name="Cucini C."/>
            <person name="Frati F."/>
        </authorList>
    </citation>
    <scope>NUCLEOTIDE SEQUENCE [LARGE SCALE GENOMIC DNA]</scope>
</reference>
<keyword evidence="5" id="KW-0677">Repeat</keyword>
<name>A0ABP1PZ53_9HEXA</name>
<feature type="compositionally biased region" description="Basic residues" evidence="8">
    <location>
        <begin position="958"/>
        <end position="973"/>
    </location>
</feature>
<proteinExistence type="inferred from homology"/>
<dbReference type="EMBL" id="CAXLJM020000016">
    <property type="protein sequence ID" value="CAL8083461.1"/>
    <property type="molecule type" value="Genomic_DNA"/>
</dbReference>
<dbReference type="InterPro" id="IPR052278">
    <property type="entry name" value="Chordin-like_regulators"/>
</dbReference>
<evidence type="ECO:0000256" key="7">
    <source>
        <dbReference type="PIRNR" id="PIRNR002496"/>
    </source>
</evidence>
<sequence length="973" mass="108279">MKPVQYCRLAMVLVWALLGITLFVELSSAAPGSQDPSQASNNGNDNTRRGMRALREMRNLRRSHRSKFPLKAEESRRKSKRTSECRLGKTVHEIGDTWNPDLGEPFGTMYCIECACEQVQKKRRIVGRIRCKNVKNDCPKVDCADAISLPGQCCKMCPEVYRNGTDKGNSDGLYSEDDDKSDVNNKEYAALLTPRSSTMIKSSTGLGEPMQAGLAAGRFMFLHKSLHYSFVYNDDMPRPKYVQFVDSEGNVVEEQEVTINNYQQETRKICGVWRKMPRVYRKLLKEEKLHAALVTEKVGSDNDRFLGGRVAKQKYVSSEMYSSLLEPSSQVESGGMAVITVSPSTGSIYLNLVFNGDFDEERDIAIAVRIADASGSGVEETVTIPKISYDTNSIEVRSILELEQLQSLSRGTLFIVVYSPKNPDFKLIGFIQARTTCDIFDTVLEPEDSQAVPGGLAWVYPLPDGSWSYNVQLAPEHQPQSVKIETGRKVLEDLQFKTLGSNMTRQIVSGMGPRHYQLLYEENIYLSIVTDKSNLRGRLTYRIFGDSQLSDAPMMLEPNSNVATDLRTQGLIWMGVDHDCGLNYQLTLSQRPQSDLMRLEIMETLGLQIKGLPVKSYVLDNFEASEHEGIYNDFSKITFAHLKAGDAMFKVVRVNDSSLLASSVIKNVRVPTSCLPTAVENTNSPDYSLDPSPAEDEFSTVANGKCFYDGKMRDEYSQWTPVNDTCSICNCYKGQAKCEAVMCPALGCANPVLLTGECCRSCLSTERSNTNRGQGCNVEGDRFHPAGSSWHPYMPPNGFMICTTCSCRSDTLTVECTRQKCPVLDCAPEDAVYPQPLSCCKSCPPKKESTNRDIAVQPRSEILNAGGCKFRDELHENGTEWNHRIEPFGYIPCVTCFCSNGKTNCGRKKCPLLTCPVKELLQGQCCETCASSSESPSGIISRTSPYPSKSASSTPQSRYKKPSKHRTKTVHSQ</sequence>
<dbReference type="SUPFAM" id="SSF57603">
    <property type="entry name" value="FnI-like domain"/>
    <property type="match status" value="4"/>
</dbReference>
<evidence type="ECO:0000256" key="4">
    <source>
        <dbReference type="ARBA" id="ARBA00022525"/>
    </source>
</evidence>
<protein>
    <recommendedName>
        <fullName evidence="14">Dorsal-ventral patterning protein Sog</fullName>
    </recommendedName>
</protein>
<dbReference type="PROSITE" id="PS01208">
    <property type="entry name" value="VWFC_1"/>
    <property type="match status" value="2"/>
</dbReference>
<evidence type="ECO:0000256" key="5">
    <source>
        <dbReference type="ARBA" id="ARBA00022737"/>
    </source>
</evidence>
<comment type="caution">
    <text evidence="12">The sequence shown here is derived from an EMBL/GenBank/DDBJ whole genome shotgun (WGS) entry which is preliminary data.</text>
</comment>
<keyword evidence="6" id="KW-0325">Glycoprotein</keyword>
<evidence type="ECO:0000313" key="13">
    <source>
        <dbReference type="Proteomes" id="UP001642540"/>
    </source>
</evidence>
<evidence type="ECO:0000256" key="8">
    <source>
        <dbReference type="SAM" id="MobiDB-lite"/>
    </source>
</evidence>
<feature type="compositionally biased region" description="Low complexity" evidence="8">
    <location>
        <begin position="931"/>
        <end position="944"/>
    </location>
</feature>
<comment type="similarity">
    <text evidence="2 7">Belongs to the chordin family.</text>
</comment>
<dbReference type="PANTHER" id="PTHR46526:SF1">
    <property type="entry name" value="CHORDIN"/>
    <property type="match status" value="1"/>
</dbReference>
<keyword evidence="3 7" id="KW-0217">Developmental protein</keyword>
<evidence type="ECO:0000259" key="10">
    <source>
        <dbReference type="PROSITE" id="PS50184"/>
    </source>
</evidence>
<comment type="subcellular location">
    <subcellularLocation>
        <location evidence="1">Secreted</location>
    </subcellularLocation>
</comment>
<dbReference type="InterPro" id="IPR010895">
    <property type="entry name" value="CHRD"/>
</dbReference>
<organism evidence="12 13">
    <name type="scientific">Orchesella dallaii</name>
    <dbReference type="NCBI Taxonomy" id="48710"/>
    <lineage>
        <taxon>Eukaryota</taxon>
        <taxon>Metazoa</taxon>
        <taxon>Ecdysozoa</taxon>
        <taxon>Arthropoda</taxon>
        <taxon>Hexapoda</taxon>
        <taxon>Collembola</taxon>
        <taxon>Entomobryomorpha</taxon>
        <taxon>Entomobryoidea</taxon>
        <taxon>Orchesellidae</taxon>
        <taxon>Orchesellinae</taxon>
        <taxon>Orchesella</taxon>
    </lineage>
</organism>
<keyword evidence="4" id="KW-0964">Secreted</keyword>
<dbReference type="SMART" id="SM00214">
    <property type="entry name" value="VWC"/>
    <property type="match status" value="4"/>
</dbReference>
<evidence type="ECO:0000256" key="3">
    <source>
        <dbReference type="ARBA" id="ARBA00022473"/>
    </source>
</evidence>
<feature type="signal peptide" evidence="9">
    <location>
        <begin position="1"/>
        <end position="29"/>
    </location>
</feature>
<keyword evidence="9" id="KW-0732">Signal</keyword>
<keyword evidence="13" id="KW-1185">Reference proteome</keyword>
<evidence type="ECO:0000256" key="1">
    <source>
        <dbReference type="ARBA" id="ARBA00004613"/>
    </source>
</evidence>
<evidence type="ECO:0000313" key="12">
    <source>
        <dbReference type="EMBL" id="CAL8083461.1"/>
    </source>
</evidence>
<evidence type="ECO:0008006" key="14">
    <source>
        <dbReference type="Google" id="ProtNLM"/>
    </source>
</evidence>
<feature type="domain" description="VWFC" evidence="10">
    <location>
        <begin position="866"/>
        <end position="930"/>
    </location>
</feature>
<dbReference type="SMART" id="SM00754">
    <property type="entry name" value="CHRD"/>
    <property type="match status" value="1"/>
</dbReference>
<feature type="compositionally biased region" description="Polar residues" evidence="8">
    <location>
        <begin position="945"/>
        <end position="957"/>
    </location>
</feature>
<evidence type="ECO:0000259" key="11">
    <source>
        <dbReference type="PROSITE" id="PS50933"/>
    </source>
</evidence>
<feature type="domain" description="CHRD" evidence="11">
    <location>
        <begin position="317"/>
        <end position="436"/>
    </location>
</feature>
<feature type="domain" description="VWFC" evidence="10">
    <location>
        <begin position="704"/>
        <end position="763"/>
    </location>
</feature>
<dbReference type="PROSITE" id="PS50933">
    <property type="entry name" value="CHRD"/>
    <property type="match status" value="2"/>
</dbReference>
<dbReference type="PANTHER" id="PTHR46526">
    <property type="entry name" value="CHORDIN"/>
    <property type="match status" value="1"/>
</dbReference>
<feature type="region of interest" description="Disordered" evidence="8">
    <location>
        <begin position="929"/>
        <end position="973"/>
    </location>
</feature>
<accession>A0ABP1PZ53</accession>
<feature type="domain" description="VWFC" evidence="10">
    <location>
        <begin position="83"/>
        <end position="158"/>
    </location>
</feature>
<evidence type="ECO:0000256" key="9">
    <source>
        <dbReference type="SAM" id="SignalP"/>
    </source>
</evidence>
<evidence type="ECO:0000256" key="6">
    <source>
        <dbReference type="ARBA" id="ARBA00023180"/>
    </source>
</evidence>
<gene>
    <name evidence="12" type="ORF">ODALV1_LOCUS5491</name>
</gene>
<feature type="chain" id="PRO_5045037581" description="Dorsal-ventral patterning protein Sog" evidence="9">
    <location>
        <begin position="30"/>
        <end position="973"/>
    </location>
</feature>
<dbReference type="Proteomes" id="UP001642540">
    <property type="component" value="Unassembled WGS sequence"/>
</dbReference>